<dbReference type="Proteomes" id="UP000724058">
    <property type="component" value="Unassembled WGS sequence"/>
</dbReference>
<organism evidence="3 5">
    <name type="scientific">Dorea longicatena</name>
    <dbReference type="NCBI Taxonomy" id="88431"/>
    <lineage>
        <taxon>Bacteria</taxon>
        <taxon>Bacillati</taxon>
        <taxon>Bacillota</taxon>
        <taxon>Clostridia</taxon>
        <taxon>Lachnospirales</taxon>
        <taxon>Lachnospiraceae</taxon>
        <taxon>Dorea</taxon>
    </lineage>
</organism>
<dbReference type="EMBL" id="JAAIOD010000005">
    <property type="protein sequence ID" value="NSE57635.1"/>
    <property type="molecule type" value="Genomic_DNA"/>
</dbReference>
<dbReference type="EMBL" id="CYXO01000003">
    <property type="protein sequence ID" value="CUM82446.1"/>
    <property type="molecule type" value="Genomic_DNA"/>
</dbReference>
<dbReference type="PROSITE" id="PS50943">
    <property type="entry name" value="HTH_CROC1"/>
    <property type="match status" value="1"/>
</dbReference>
<keyword evidence="1" id="KW-0238">DNA-binding</keyword>
<feature type="domain" description="HTH cro/C1-type" evidence="2">
    <location>
        <begin position="10"/>
        <end position="64"/>
    </location>
</feature>
<dbReference type="InterPro" id="IPR001387">
    <property type="entry name" value="Cro/C1-type_HTH"/>
</dbReference>
<evidence type="ECO:0000313" key="3">
    <source>
        <dbReference type="EMBL" id="CUM82446.1"/>
    </source>
</evidence>
<dbReference type="SUPFAM" id="SSF47413">
    <property type="entry name" value="lambda repressor-like DNA-binding domains"/>
    <property type="match status" value="1"/>
</dbReference>
<dbReference type="OrthoDB" id="2222263at2"/>
<dbReference type="PANTHER" id="PTHR46558">
    <property type="entry name" value="TRACRIPTIONAL REGULATORY PROTEIN-RELATED-RELATED"/>
    <property type="match status" value="1"/>
</dbReference>
<sequence length="135" mass="15339">MANIQLAKNLLYLRTLYNLKQDDIANLFNITRQACSNYEKSTRTPDLDVLASFAAYFHVTLDQLILHDLKAEGFTADSAPSSVMMESKTPYMQGIEKNTGNYIYLTEEELNLILAFRSSSDEQRKIVTGFLNSDK</sequence>
<evidence type="ECO:0000259" key="2">
    <source>
        <dbReference type="PROSITE" id="PS50943"/>
    </source>
</evidence>
<reference evidence="3 5" key="1">
    <citation type="submission" date="2015-09" db="EMBL/GenBank/DDBJ databases">
        <authorList>
            <consortium name="Pathogen Informatics"/>
        </authorList>
    </citation>
    <scope>NUCLEOTIDE SEQUENCE [LARGE SCALE GENOMIC DNA]</scope>
    <source>
        <strain evidence="3 5">2789STDY5834961</strain>
    </source>
</reference>
<accession>A0A173RXH3</accession>
<name>A0A173RXH3_9FIRM</name>
<dbReference type="CDD" id="cd00093">
    <property type="entry name" value="HTH_XRE"/>
    <property type="match status" value="1"/>
</dbReference>
<evidence type="ECO:0000313" key="4">
    <source>
        <dbReference type="EMBL" id="NSE57635.1"/>
    </source>
</evidence>
<evidence type="ECO:0000313" key="5">
    <source>
        <dbReference type="Proteomes" id="UP000095597"/>
    </source>
</evidence>
<evidence type="ECO:0000256" key="1">
    <source>
        <dbReference type="ARBA" id="ARBA00023125"/>
    </source>
</evidence>
<dbReference type="Gene3D" id="1.10.260.40">
    <property type="entry name" value="lambda repressor-like DNA-binding domains"/>
    <property type="match status" value="1"/>
</dbReference>
<reference evidence="4" key="3">
    <citation type="submission" date="2020-02" db="EMBL/GenBank/DDBJ databases">
        <authorList>
            <person name="Littmann E."/>
            <person name="Sorbara M."/>
        </authorList>
    </citation>
    <scope>NUCLEOTIDE SEQUENCE</scope>
    <source>
        <strain evidence="4">MSK.10.16</strain>
    </source>
</reference>
<dbReference type="SMART" id="SM00530">
    <property type="entry name" value="HTH_XRE"/>
    <property type="match status" value="1"/>
</dbReference>
<reference evidence="4" key="2">
    <citation type="journal article" date="2020" name="Cell Host Microbe">
        <title>Functional and Genomic Variation between Human-Derived Isolates of Lachnospiraceae Reveals Inter- and Intra-Species Diversity.</title>
        <authorList>
            <person name="Sorbara M.T."/>
            <person name="Littmann E.R."/>
            <person name="Fontana E."/>
            <person name="Moody T.U."/>
            <person name="Kohout C.E."/>
            <person name="Gjonbalaj M."/>
            <person name="Eaton V."/>
            <person name="Seok R."/>
            <person name="Leiner I.M."/>
            <person name="Pamer E.G."/>
        </authorList>
    </citation>
    <scope>NUCLEOTIDE SEQUENCE</scope>
    <source>
        <strain evidence="4">MSK.10.16</strain>
    </source>
</reference>
<dbReference type="PANTHER" id="PTHR46558:SF11">
    <property type="entry name" value="HTH-TYPE TRANSCRIPTIONAL REGULATOR XRE"/>
    <property type="match status" value="1"/>
</dbReference>
<dbReference type="RefSeq" id="WP_055213693.1">
    <property type="nucleotide sequence ID" value="NZ_CP094679.1"/>
</dbReference>
<dbReference type="GO" id="GO:0003677">
    <property type="term" value="F:DNA binding"/>
    <property type="evidence" value="ECO:0007669"/>
    <property type="project" value="UniProtKB-KW"/>
</dbReference>
<gene>
    <name evidence="3" type="ORF">ERS852573_00703</name>
    <name evidence="4" type="ORF">G4332_05790</name>
</gene>
<proteinExistence type="predicted"/>
<dbReference type="Proteomes" id="UP000095597">
    <property type="component" value="Unassembled WGS sequence"/>
</dbReference>
<dbReference type="InterPro" id="IPR010982">
    <property type="entry name" value="Lambda_DNA-bd_dom_sf"/>
</dbReference>
<dbReference type="AlphaFoldDB" id="A0A173RXH3"/>
<dbReference type="Pfam" id="PF01381">
    <property type="entry name" value="HTH_3"/>
    <property type="match status" value="1"/>
</dbReference>
<protein>
    <submittedName>
        <fullName evidence="3 4">Helix-turn-helix</fullName>
    </submittedName>
</protein>